<keyword evidence="4" id="KW-1185">Reference proteome</keyword>
<organism evidence="3 4">
    <name type="scientific">Vanrija pseudolonga</name>
    <dbReference type="NCBI Taxonomy" id="143232"/>
    <lineage>
        <taxon>Eukaryota</taxon>
        <taxon>Fungi</taxon>
        <taxon>Dikarya</taxon>
        <taxon>Basidiomycota</taxon>
        <taxon>Agaricomycotina</taxon>
        <taxon>Tremellomycetes</taxon>
        <taxon>Trichosporonales</taxon>
        <taxon>Trichosporonaceae</taxon>
        <taxon>Vanrija</taxon>
    </lineage>
</organism>
<keyword evidence="2" id="KW-0732">Signal</keyword>
<sequence>MPFTIPFSLQASPLFALFPVLSGAQTTDITQQDLNNVTALQLLLFVRAAVAHFPEDSREASDARGLASYLRVKAGDEYVPLDLLHYAADELLWYRGIASPTYGEPSAIARQPSPAPTSSPLSSAPPSPSPIPLSKRILSVSPTPKQLPTLDDLFADDEDPKKHNELGQTEGCIADTDARDVAMQDLAALYGHVLALNSQTRDLHAALALLDLANGASATGFEAVWRRARLGKRVEELLPAAQTSAIRSTAAKAAAKRRRENKMREETFLPTLAIPPTLASSPEFPRFPTLVESYHALGGVPVPTPSDTLLQVYQFTQAVGVSRHSTAEELMAAEVLKLGVVYAQSSQPTHAQEALAATEARIVQRISDANSELDALRTDLVDLRGDMRVLTLAAEEDQRRRINYVFAQQNRNWVFHETPQGPIPVQNVSCRFWSYETLMDLETPALRAWAEYLSGLGMPANASDAELRRIITHLLGVPVVG</sequence>
<name>A0AAF1BIT6_9TREE</name>
<feature type="signal peptide" evidence="2">
    <location>
        <begin position="1"/>
        <end position="24"/>
    </location>
</feature>
<feature type="region of interest" description="Disordered" evidence="1">
    <location>
        <begin position="105"/>
        <end position="166"/>
    </location>
</feature>
<dbReference type="Proteomes" id="UP000827549">
    <property type="component" value="Chromosome 4"/>
</dbReference>
<accession>A0AAF1BIT6</accession>
<evidence type="ECO:0000256" key="2">
    <source>
        <dbReference type="SAM" id="SignalP"/>
    </source>
</evidence>
<evidence type="ECO:0000313" key="4">
    <source>
        <dbReference type="Proteomes" id="UP000827549"/>
    </source>
</evidence>
<feature type="compositionally biased region" description="Pro residues" evidence="1">
    <location>
        <begin position="113"/>
        <end position="131"/>
    </location>
</feature>
<dbReference type="AlphaFoldDB" id="A0AAF1BIT6"/>
<protein>
    <submittedName>
        <fullName evidence="3">Uncharacterized protein</fullName>
    </submittedName>
</protein>
<dbReference type="EMBL" id="CP086717">
    <property type="protein sequence ID" value="WOO82661.1"/>
    <property type="molecule type" value="Genomic_DNA"/>
</dbReference>
<reference evidence="3" key="1">
    <citation type="submission" date="2023-10" db="EMBL/GenBank/DDBJ databases">
        <authorList>
            <person name="Noh H."/>
        </authorList>
    </citation>
    <scope>NUCLEOTIDE SEQUENCE</scope>
    <source>
        <strain evidence="3">DUCC4014</strain>
    </source>
</reference>
<proteinExistence type="predicted"/>
<gene>
    <name evidence="3" type="ORF">LOC62_04G006143</name>
</gene>
<feature type="chain" id="PRO_5041900600" evidence="2">
    <location>
        <begin position="25"/>
        <end position="481"/>
    </location>
</feature>
<evidence type="ECO:0000313" key="3">
    <source>
        <dbReference type="EMBL" id="WOO82661.1"/>
    </source>
</evidence>
<dbReference type="RefSeq" id="XP_062628693.1">
    <property type="nucleotide sequence ID" value="XM_062772709.1"/>
</dbReference>
<evidence type="ECO:0000256" key="1">
    <source>
        <dbReference type="SAM" id="MobiDB-lite"/>
    </source>
</evidence>
<dbReference type="GeneID" id="87809370"/>